<dbReference type="Proteomes" id="UP000663891">
    <property type="component" value="Unassembled WGS sequence"/>
</dbReference>
<evidence type="ECO:0000313" key="10">
    <source>
        <dbReference type="EMBL" id="CAF1193199.1"/>
    </source>
</evidence>
<name>A0A814VXA0_9BILA</name>
<keyword evidence="6" id="KW-0472">Membrane</keyword>
<feature type="signal peptide" evidence="9">
    <location>
        <begin position="1"/>
        <end position="20"/>
    </location>
</feature>
<evidence type="ECO:0000256" key="8">
    <source>
        <dbReference type="PROSITE-ProRule" id="PRU00124"/>
    </source>
</evidence>
<comment type="caution">
    <text evidence="10">The sequence shown here is derived from an EMBL/GenBank/DDBJ whole genome shotgun (WGS) entry which is preliminary data.</text>
</comment>
<dbReference type="GO" id="GO:0012505">
    <property type="term" value="C:endomembrane system"/>
    <property type="evidence" value="ECO:0007669"/>
    <property type="project" value="UniProtKB-SubCell"/>
</dbReference>
<accession>A0A814VXA0</accession>
<sequence>MKNTIYLNIFLGFLNVTVHSHVYLFNTEDSSDVEYFDCVYVNVDSKVKYCVRPDVSVSLNREAFGQVCQNNGQLWFFSDLLKNNISASTVLKWSSSIDEADQYAAYIARNSLEQTVGDDSICNCTQLSTFGKYCEYQFPNGKSEFRDELYEQYISKEKYPLGHQLHGDILCYTTLDLYCDYGLLCLDWRNICDGAQQCADGTDEENCDLLEFNECDPNEYRCDNGMCIDDIYFLDGEYDCADWSDEMNKADSDGCSHMPLAFNCDEHQCRRFHWSCGDGQCFSPTSRMGFQEFISKKKSCVSMRELAYACETTIGMQLWTLPNGLCWPFPGYDDKTQPSPNASDADLCSNFCGKGELPRNYSSAAPQYDRNCWSNEHTFNNQPYAFIDVCQSSHECISTYRIRDGSLDCYDMLDEEDVTLQNTCQNILKYRFRCSIDENKCLSVDKIGDFNSDCKNKADENNWQMGILSRRDLCNHRDDTECQQIRMLLIESWHSNKTNIPLNSLAMFDNRLPFKYICDSFWSSTLYDDESPFFCRLWTCPLNQYQCLSGQCIDPEWICDGQFDCSDGTDEQAIFLVNSSTKIDSTVINLTEAKIRCADRYRVQPFSSFCNLTEHYPCLLANVPDPTDVWTYTPCINLSQIGDGNVDCFGGWDERNILTGCRFDRMMGFDFHCNTITYATNGGMDDCRHHSQLCNTRCPLLERDNPVCFYQSQKNLSNNNCDYPTDFRCLNGTCLNGNVHCDGKPQCAYGEDEYRCPNKSFFEASDYRSIKHEKIFRENILIDLPEFPSIIHCSIQFTFEMATSLSNTSNIIRVPSQ</sequence>
<dbReference type="Pfam" id="PF00057">
    <property type="entry name" value="Ldl_recept_a"/>
    <property type="match status" value="3"/>
</dbReference>
<evidence type="ECO:0000313" key="11">
    <source>
        <dbReference type="EMBL" id="CAF3925703.1"/>
    </source>
</evidence>
<keyword evidence="3" id="KW-0812">Transmembrane</keyword>
<keyword evidence="7 8" id="KW-1015">Disulfide bond</keyword>
<dbReference type="SUPFAM" id="SSF57424">
    <property type="entry name" value="LDL receptor-like module"/>
    <property type="match status" value="3"/>
</dbReference>
<dbReference type="GO" id="GO:0016192">
    <property type="term" value="P:vesicle-mediated transport"/>
    <property type="evidence" value="ECO:0007669"/>
    <property type="project" value="UniProtKB-ARBA"/>
</dbReference>
<keyword evidence="4" id="KW-0677">Repeat</keyword>
<dbReference type="CDD" id="cd00112">
    <property type="entry name" value="LDLa"/>
    <property type="match status" value="3"/>
</dbReference>
<keyword evidence="9" id="KW-0732">Signal</keyword>
<dbReference type="AlphaFoldDB" id="A0A814VXA0"/>
<feature type="disulfide bond" evidence="8">
    <location>
        <begin position="540"/>
        <end position="552"/>
    </location>
</feature>
<proteinExistence type="predicted"/>
<evidence type="ECO:0000256" key="3">
    <source>
        <dbReference type="ARBA" id="ARBA00022692"/>
    </source>
</evidence>
<evidence type="ECO:0000256" key="5">
    <source>
        <dbReference type="ARBA" id="ARBA00022989"/>
    </source>
</evidence>
<dbReference type="InterPro" id="IPR036055">
    <property type="entry name" value="LDL_receptor-like_sf"/>
</dbReference>
<evidence type="ECO:0000256" key="6">
    <source>
        <dbReference type="ARBA" id="ARBA00023136"/>
    </source>
</evidence>
<dbReference type="SMART" id="SM00192">
    <property type="entry name" value="LDLa"/>
    <property type="match status" value="7"/>
</dbReference>
<feature type="disulfide bond" evidence="8">
    <location>
        <begin position="741"/>
        <end position="756"/>
    </location>
</feature>
<feature type="disulfide bond" evidence="8">
    <location>
        <begin position="222"/>
        <end position="240"/>
    </location>
</feature>
<evidence type="ECO:0000256" key="4">
    <source>
        <dbReference type="ARBA" id="ARBA00022737"/>
    </source>
</evidence>
<evidence type="ECO:0000313" key="12">
    <source>
        <dbReference type="Proteomes" id="UP000663891"/>
    </source>
</evidence>
<dbReference type="EMBL" id="CAJOAY010002148">
    <property type="protein sequence ID" value="CAF3925703.1"/>
    <property type="molecule type" value="Genomic_DNA"/>
</dbReference>
<dbReference type="InterPro" id="IPR023415">
    <property type="entry name" value="LDLR_class-A_CS"/>
</dbReference>
<dbReference type="InterPro" id="IPR002172">
    <property type="entry name" value="LDrepeatLR_classA_rpt"/>
</dbReference>
<dbReference type="EMBL" id="CAJNON010000320">
    <property type="protein sequence ID" value="CAF1193199.1"/>
    <property type="molecule type" value="Genomic_DNA"/>
</dbReference>
<feature type="disulfide bond" evidence="8">
    <location>
        <begin position="729"/>
        <end position="747"/>
    </location>
</feature>
<keyword evidence="5" id="KW-1133">Transmembrane helix</keyword>
<organism evidence="10 12">
    <name type="scientific">Adineta steineri</name>
    <dbReference type="NCBI Taxonomy" id="433720"/>
    <lineage>
        <taxon>Eukaryota</taxon>
        <taxon>Metazoa</taxon>
        <taxon>Spiralia</taxon>
        <taxon>Gnathifera</taxon>
        <taxon>Rotifera</taxon>
        <taxon>Eurotatoria</taxon>
        <taxon>Bdelloidea</taxon>
        <taxon>Adinetida</taxon>
        <taxon>Adinetidae</taxon>
        <taxon>Adineta</taxon>
    </lineage>
</organism>
<evidence type="ECO:0000256" key="9">
    <source>
        <dbReference type="SAM" id="SignalP"/>
    </source>
</evidence>
<dbReference type="Proteomes" id="UP000663881">
    <property type="component" value="Unassembled WGS sequence"/>
</dbReference>
<feature type="chain" id="PRO_5036226261" evidence="9">
    <location>
        <begin position="21"/>
        <end position="817"/>
    </location>
</feature>
<reference evidence="10" key="1">
    <citation type="submission" date="2021-02" db="EMBL/GenBank/DDBJ databases">
        <authorList>
            <person name="Nowell W R."/>
        </authorList>
    </citation>
    <scope>NUCLEOTIDE SEQUENCE</scope>
</reference>
<gene>
    <name evidence="11" type="ORF">OKA104_LOCUS25527</name>
    <name evidence="10" type="ORF">VCS650_LOCUS25179</name>
</gene>
<feature type="disulfide bond" evidence="8">
    <location>
        <begin position="547"/>
        <end position="565"/>
    </location>
</feature>
<dbReference type="OrthoDB" id="10062665at2759"/>
<dbReference type="Gene3D" id="4.10.400.10">
    <property type="entry name" value="Low-density Lipoprotein Receptor"/>
    <property type="match status" value="4"/>
</dbReference>
<evidence type="ECO:0000256" key="1">
    <source>
        <dbReference type="ARBA" id="ARBA00004167"/>
    </source>
</evidence>
<dbReference type="InterPro" id="IPR050685">
    <property type="entry name" value="LDLR"/>
</dbReference>
<evidence type="ECO:0000256" key="2">
    <source>
        <dbReference type="ARBA" id="ARBA00004308"/>
    </source>
</evidence>
<dbReference type="PANTHER" id="PTHR24270">
    <property type="entry name" value="LOW-DENSITY LIPOPROTEIN RECEPTOR-RELATED"/>
    <property type="match status" value="1"/>
</dbReference>
<dbReference type="PROSITE" id="PS01209">
    <property type="entry name" value="LDLRA_1"/>
    <property type="match status" value="2"/>
</dbReference>
<protein>
    <submittedName>
        <fullName evidence="10">Uncharacterized protein</fullName>
    </submittedName>
</protein>
<comment type="caution">
    <text evidence="8">Lacks conserved residue(s) required for the propagation of feature annotation.</text>
</comment>
<dbReference type="PROSITE" id="PS50068">
    <property type="entry name" value="LDLRA_2"/>
    <property type="match status" value="4"/>
</dbReference>
<evidence type="ECO:0000256" key="7">
    <source>
        <dbReference type="ARBA" id="ARBA00023157"/>
    </source>
</evidence>
<feature type="disulfide bond" evidence="8">
    <location>
        <begin position="215"/>
        <end position="227"/>
    </location>
</feature>
<comment type="subcellular location">
    <subcellularLocation>
        <location evidence="2">Endomembrane system</location>
    </subcellularLocation>
    <subcellularLocation>
        <location evidence="1">Membrane</location>
        <topology evidence="1">Single-pass membrane protein</topology>
    </subcellularLocation>
</comment>
<dbReference type="GO" id="GO:0005886">
    <property type="term" value="C:plasma membrane"/>
    <property type="evidence" value="ECO:0007669"/>
    <property type="project" value="TreeGrafter"/>
</dbReference>
<feature type="disulfide bond" evidence="8">
    <location>
        <begin position="192"/>
        <end position="207"/>
    </location>
</feature>
<dbReference type="PRINTS" id="PR00261">
    <property type="entry name" value="LDLRECEPTOR"/>
</dbReference>